<dbReference type="CDD" id="cd06583">
    <property type="entry name" value="PGRP"/>
    <property type="match status" value="1"/>
</dbReference>
<sequence>MQVPSARGRESARVAGIAALAVALVTAGAAPGVATVPVGPDPGTSPVASPSPTVAVGAGEVVPDEGAVVAPEGPAGGTGATGGTDAPTSAGTPTAGDAPTSTDAPSPAPADERASDAGPATGAGLSSVPVDATTLPAGVGLTGTAAVTTSELTTDVFHLAAVTWAEPDDTLEVSARVRSGDGWTEWQHLEAEEGAGADSGRGGTAPLIDLAGADGIQVQLASPDGTWPSDVRIDLVDPGEETAADPAPGAGTSMGAASTVVSRPSIITRAQWGADESINTNNPSPARALNMAFIHHTATTNSYGPGDSAAQIRSIYVYHVQGRGWPDIGYNFVVDRYGQVFEGRSGGIDLPEVGAHAGDGFNTGTVGVAALGTFSTSVPDVVPEVISQVVAWKFGLHQVDPYATVRMVSGGTGNVRWGAGTEVYLPAISGHRHSSFTDCPGEALYAALPAVRARTAQLLAQAAHAPWLAGSLDGVRVRGNTVTAYGWSASTERPGEPVQVTVRSWSRSATTTTGVVRTDVAAAFPQYGNRAGFEASLELPRNTYQVCVDVTAPGRPAVTLGCGYATVMTGMVLGNVDLVTPRSGGATIQGWALQPGEQAPNKVHLYVDGAWGGQLTANVPRADVAAVYPAEGPNHGFAANLTLGEGPHDVCAYGISLRANETNPLLGCRRVVVPSRAPVGNLEAVVGSDGAARLIGWTFDPDTSDALDVHVYRGGAWAGSFVAGGNRPDVARAFGLTSAAHGLTADVALPPGQHAFCAYAINRGSVSPNPSLGCRTVGVPLGNPFGSLDIVERVTGGAAGETRLRGWVIDPDTRAAAAVHVYVDGWMQGAYTAGAARADVGSAYPTLGAGHGYDVRLRLTGGTHNVCVYAINTGVGTTNPLVGCRTVTV</sequence>
<dbReference type="PANTHER" id="PTHR11022:SF41">
    <property type="entry name" value="PEPTIDOGLYCAN-RECOGNITION PROTEIN LC-RELATED"/>
    <property type="match status" value="1"/>
</dbReference>
<dbReference type="SUPFAM" id="SSF55846">
    <property type="entry name" value="N-acetylmuramoyl-L-alanine amidase-like"/>
    <property type="match status" value="1"/>
</dbReference>
<keyword evidence="3" id="KW-0732">Signal</keyword>
<dbReference type="InterPro" id="IPR015510">
    <property type="entry name" value="PGRP"/>
</dbReference>
<organism evidence="5 6">
    <name type="scientific">Cellulomonas cellasea</name>
    <dbReference type="NCBI Taxonomy" id="43670"/>
    <lineage>
        <taxon>Bacteria</taxon>
        <taxon>Bacillati</taxon>
        <taxon>Actinomycetota</taxon>
        <taxon>Actinomycetes</taxon>
        <taxon>Micrococcales</taxon>
        <taxon>Cellulomonadaceae</taxon>
        <taxon>Cellulomonas</taxon>
    </lineage>
</organism>
<evidence type="ECO:0000256" key="3">
    <source>
        <dbReference type="SAM" id="SignalP"/>
    </source>
</evidence>
<dbReference type="GO" id="GO:0008745">
    <property type="term" value="F:N-acetylmuramoyl-L-alanine amidase activity"/>
    <property type="evidence" value="ECO:0007669"/>
    <property type="project" value="InterPro"/>
</dbReference>
<feature type="signal peptide" evidence="3">
    <location>
        <begin position="1"/>
        <end position="29"/>
    </location>
</feature>
<reference evidence="5" key="1">
    <citation type="submission" date="2019-06" db="EMBL/GenBank/DDBJ databases">
        <title>Whole genome shotgun sequence of Cellulomonas cellasea NBRC 3753.</title>
        <authorList>
            <person name="Hosoyama A."/>
            <person name="Uohara A."/>
            <person name="Ohji S."/>
            <person name="Ichikawa N."/>
        </authorList>
    </citation>
    <scope>NUCLEOTIDE SEQUENCE [LARGE SCALE GENOMIC DNA]</scope>
    <source>
        <strain evidence="5">NBRC 3753</strain>
    </source>
</reference>
<dbReference type="InterPro" id="IPR036505">
    <property type="entry name" value="Amidase/PGRP_sf"/>
</dbReference>
<dbReference type="PANTHER" id="PTHR11022">
    <property type="entry name" value="PEPTIDOGLYCAN RECOGNITION PROTEIN"/>
    <property type="match status" value="1"/>
</dbReference>
<dbReference type="AlphaFoldDB" id="A0A4Y3L2P2"/>
<feature type="chain" id="PRO_5021321800" description="Peptidoglycan recognition protein family domain-containing protein" evidence="3">
    <location>
        <begin position="30"/>
        <end position="889"/>
    </location>
</feature>
<comment type="caution">
    <text evidence="5">The sequence shown here is derived from an EMBL/GenBank/DDBJ whole genome shotgun (WGS) entry which is preliminary data.</text>
</comment>
<comment type="similarity">
    <text evidence="1">Belongs to the N-acetylmuramoyl-L-alanine amidase 2 family.</text>
</comment>
<evidence type="ECO:0000256" key="1">
    <source>
        <dbReference type="ARBA" id="ARBA00007553"/>
    </source>
</evidence>
<gene>
    <name evidence="5" type="ORF">CCE01nite_39050</name>
</gene>
<feature type="region of interest" description="Disordered" evidence="2">
    <location>
        <begin position="66"/>
        <end position="127"/>
    </location>
</feature>
<dbReference type="SMART" id="SM00701">
    <property type="entry name" value="PGRP"/>
    <property type="match status" value="1"/>
</dbReference>
<feature type="compositionally biased region" description="Low complexity" evidence="2">
    <location>
        <begin position="83"/>
        <end position="105"/>
    </location>
</feature>
<protein>
    <recommendedName>
        <fullName evidence="4">Peptidoglycan recognition protein family domain-containing protein</fullName>
    </recommendedName>
</protein>
<dbReference type="Gene3D" id="3.40.80.10">
    <property type="entry name" value="Peptidoglycan recognition protein-like"/>
    <property type="match status" value="1"/>
</dbReference>
<name>A0A4Y3L2P2_9CELL</name>
<proteinExistence type="inferred from homology"/>
<feature type="domain" description="Peptidoglycan recognition protein family" evidence="4">
    <location>
        <begin position="264"/>
        <end position="412"/>
    </location>
</feature>
<evidence type="ECO:0000313" key="6">
    <source>
        <dbReference type="Proteomes" id="UP000317046"/>
    </source>
</evidence>
<dbReference type="GO" id="GO:0009253">
    <property type="term" value="P:peptidoglycan catabolic process"/>
    <property type="evidence" value="ECO:0007669"/>
    <property type="project" value="InterPro"/>
</dbReference>
<dbReference type="Pfam" id="PF01510">
    <property type="entry name" value="Amidase_2"/>
    <property type="match status" value="1"/>
</dbReference>
<keyword evidence="6" id="KW-1185">Reference proteome</keyword>
<evidence type="ECO:0000256" key="2">
    <source>
        <dbReference type="SAM" id="MobiDB-lite"/>
    </source>
</evidence>
<evidence type="ECO:0000313" key="5">
    <source>
        <dbReference type="EMBL" id="GEA89956.1"/>
    </source>
</evidence>
<dbReference type="GO" id="GO:0008270">
    <property type="term" value="F:zinc ion binding"/>
    <property type="evidence" value="ECO:0007669"/>
    <property type="project" value="InterPro"/>
</dbReference>
<evidence type="ECO:0000259" key="4">
    <source>
        <dbReference type="SMART" id="SM00701"/>
    </source>
</evidence>
<accession>A0A4Y3L2P2</accession>
<dbReference type="Proteomes" id="UP000317046">
    <property type="component" value="Unassembled WGS sequence"/>
</dbReference>
<dbReference type="InterPro" id="IPR002502">
    <property type="entry name" value="Amidase_domain"/>
</dbReference>
<dbReference type="RefSeq" id="WP_141372892.1">
    <property type="nucleotide sequence ID" value="NZ_BJLR01000039.1"/>
</dbReference>
<dbReference type="InterPro" id="IPR006619">
    <property type="entry name" value="PGRP_domain_met/bac"/>
</dbReference>
<dbReference type="EMBL" id="BJLR01000039">
    <property type="protein sequence ID" value="GEA89956.1"/>
    <property type="molecule type" value="Genomic_DNA"/>
</dbReference>